<comment type="caution">
    <text evidence="2">The sequence shown here is derived from an EMBL/GenBank/DDBJ whole genome shotgun (WGS) entry which is preliminary data.</text>
</comment>
<keyword evidence="3" id="KW-1185">Reference proteome</keyword>
<sequence length="337" mass="37371">MGRPSQRNPAVYTPPTTAAATVHIQNCQSGWVDIKEEEESKIQCTNLNATDTVVWYIDADPEEGRYTWVELGRCPPLSPDSSCNTTRSDTTFSRTKTTSTMVIQSNHRYFSKKDLKCSVKDDSDSFICQARVIHYGQPSQCKVFVHSDNKTVSGSCYTEKWFTSDSLYSCQWGYAHQTNNYSSIIPLKTVLITSPKNETNIFYRATCAFSTSMNNGAYNFFITFTPGPKNKLVGSVQIPPKDFRAGDQRSVSQTLAIIPGSTSRLVMTCVGFQPYVSTHLFKWTGVTCDNGATTQTCVFTPDADVDSGRQATCSVTFPKSGKVVNASFRLSFNITDT</sequence>
<accession>A0ABD0K0P3</accession>
<dbReference type="InterPro" id="IPR007110">
    <property type="entry name" value="Ig-like_dom"/>
</dbReference>
<organism evidence="2 3">
    <name type="scientific">Batillaria attramentaria</name>
    <dbReference type="NCBI Taxonomy" id="370345"/>
    <lineage>
        <taxon>Eukaryota</taxon>
        <taxon>Metazoa</taxon>
        <taxon>Spiralia</taxon>
        <taxon>Lophotrochozoa</taxon>
        <taxon>Mollusca</taxon>
        <taxon>Gastropoda</taxon>
        <taxon>Caenogastropoda</taxon>
        <taxon>Sorbeoconcha</taxon>
        <taxon>Cerithioidea</taxon>
        <taxon>Batillariidae</taxon>
        <taxon>Batillaria</taxon>
    </lineage>
</organism>
<gene>
    <name evidence="2" type="ORF">BaRGS_00028052</name>
</gene>
<proteinExistence type="predicted"/>
<reference evidence="2 3" key="1">
    <citation type="journal article" date="2023" name="Sci. Data">
        <title>Genome assembly of the Korean intertidal mud-creeper Batillaria attramentaria.</title>
        <authorList>
            <person name="Patra A.K."/>
            <person name="Ho P.T."/>
            <person name="Jun S."/>
            <person name="Lee S.J."/>
            <person name="Kim Y."/>
            <person name="Won Y.J."/>
        </authorList>
    </citation>
    <scope>NUCLEOTIDE SEQUENCE [LARGE SCALE GENOMIC DNA]</scope>
    <source>
        <strain evidence="2">Wonlab-2016</strain>
    </source>
</reference>
<name>A0ABD0K0P3_9CAEN</name>
<evidence type="ECO:0000313" key="2">
    <source>
        <dbReference type="EMBL" id="KAK7480684.1"/>
    </source>
</evidence>
<dbReference type="Proteomes" id="UP001519460">
    <property type="component" value="Unassembled WGS sequence"/>
</dbReference>
<dbReference type="EMBL" id="JACVVK020000276">
    <property type="protein sequence ID" value="KAK7480684.1"/>
    <property type="molecule type" value="Genomic_DNA"/>
</dbReference>
<protein>
    <recommendedName>
        <fullName evidence="1">Ig-like domain-containing protein</fullName>
    </recommendedName>
</protein>
<evidence type="ECO:0000259" key="1">
    <source>
        <dbReference type="PROSITE" id="PS50835"/>
    </source>
</evidence>
<feature type="non-terminal residue" evidence="2">
    <location>
        <position position="337"/>
    </location>
</feature>
<dbReference type="PROSITE" id="PS50835">
    <property type="entry name" value="IG_LIKE"/>
    <property type="match status" value="1"/>
</dbReference>
<dbReference type="AlphaFoldDB" id="A0ABD0K0P3"/>
<evidence type="ECO:0000313" key="3">
    <source>
        <dbReference type="Proteomes" id="UP001519460"/>
    </source>
</evidence>
<feature type="domain" description="Ig-like" evidence="1">
    <location>
        <begin position="15"/>
        <end position="153"/>
    </location>
</feature>